<protein>
    <recommendedName>
        <fullName evidence="4">Protein kinase domain-containing protein</fullName>
    </recommendedName>
</protein>
<organism evidence="5 6">
    <name type="scientific">Cytospora chrysosperma</name>
    <name type="common">Cytospora canker fungus</name>
    <name type="synonym">Sphaeria chrysosperma</name>
    <dbReference type="NCBI Taxonomy" id="252740"/>
    <lineage>
        <taxon>Eukaryota</taxon>
        <taxon>Fungi</taxon>
        <taxon>Dikarya</taxon>
        <taxon>Ascomycota</taxon>
        <taxon>Pezizomycotina</taxon>
        <taxon>Sordariomycetes</taxon>
        <taxon>Sordariomycetidae</taxon>
        <taxon>Diaporthales</taxon>
        <taxon>Cytosporaceae</taxon>
        <taxon>Cytospora</taxon>
    </lineage>
</organism>
<dbReference type="InterPro" id="IPR008271">
    <property type="entry name" value="Ser/Thr_kinase_AS"/>
</dbReference>
<dbReference type="SUPFAM" id="SSF56112">
    <property type="entry name" value="Protein kinase-like (PK-like)"/>
    <property type="match status" value="1"/>
</dbReference>
<dbReference type="PANTHER" id="PTHR45832:SF22">
    <property type="entry name" value="SERINE_THREONINE-PROTEIN KINASE SAMKA-RELATED"/>
    <property type="match status" value="1"/>
</dbReference>
<dbReference type="InterPro" id="IPR051931">
    <property type="entry name" value="PAK3-like"/>
</dbReference>
<dbReference type="GO" id="GO:0005524">
    <property type="term" value="F:ATP binding"/>
    <property type="evidence" value="ECO:0007669"/>
    <property type="project" value="UniProtKB-KW"/>
</dbReference>
<dbReference type="AlphaFoldDB" id="A0A423VTW4"/>
<feature type="domain" description="Protein kinase" evidence="4">
    <location>
        <begin position="5"/>
        <end position="333"/>
    </location>
</feature>
<proteinExistence type="inferred from homology"/>
<evidence type="ECO:0000313" key="6">
    <source>
        <dbReference type="Proteomes" id="UP000284375"/>
    </source>
</evidence>
<dbReference type="InterPro" id="IPR000719">
    <property type="entry name" value="Prot_kinase_dom"/>
</dbReference>
<comment type="similarity">
    <text evidence="1">Belongs to the protein kinase superfamily. STE Ser/Thr protein kinase family. STE20 subfamily.</text>
</comment>
<comment type="caution">
    <text evidence="5">The sequence shown here is derived from an EMBL/GenBank/DDBJ whole genome shotgun (WGS) entry which is preliminary data.</text>
</comment>
<reference evidence="5 6" key="1">
    <citation type="submission" date="2015-09" db="EMBL/GenBank/DDBJ databases">
        <title>Host preference determinants of Valsa canker pathogens revealed by comparative genomics.</title>
        <authorList>
            <person name="Yin Z."/>
            <person name="Huang L."/>
        </authorList>
    </citation>
    <scope>NUCLEOTIDE SEQUENCE [LARGE SCALE GENOMIC DNA]</scope>
    <source>
        <strain evidence="5 6">YSFL</strain>
    </source>
</reference>
<evidence type="ECO:0000259" key="4">
    <source>
        <dbReference type="PROSITE" id="PS50011"/>
    </source>
</evidence>
<accession>A0A423VTW4</accession>
<evidence type="ECO:0000256" key="2">
    <source>
        <dbReference type="ARBA" id="ARBA00022741"/>
    </source>
</evidence>
<dbReference type="Gene3D" id="1.10.510.10">
    <property type="entry name" value="Transferase(Phosphotransferase) domain 1"/>
    <property type="match status" value="1"/>
</dbReference>
<dbReference type="OrthoDB" id="5979581at2759"/>
<name>A0A423VTW4_CYTCH</name>
<evidence type="ECO:0000313" key="5">
    <source>
        <dbReference type="EMBL" id="ROV94496.1"/>
    </source>
</evidence>
<dbReference type="InterPro" id="IPR011009">
    <property type="entry name" value="Kinase-like_dom_sf"/>
</dbReference>
<dbReference type="SMART" id="SM00220">
    <property type="entry name" value="S_TKc"/>
    <property type="match status" value="1"/>
</dbReference>
<dbReference type="EMBL" id="LJZO01000028">
    <property type="protein sequence ID" value="ROV94496.1"/>
    <property type="molecule type" value="Genomic_DNA"/>
</dbReference>
<dbReference type="STRING" id="252740.A0A423VTW4"/>
<dbReference type="PROSITE" id="PS50011">
    <property type="entry name" value="PROTEIN_KINASE_DOM"/>
    <property type="match status" value="1"/>
</dbReference>
<evidence type="ECO:0000256" key="3">
    <source>
        <dbReference type="ARBA" id="ARBA00022840"/>
    </source>
</evidence>
<keyword evidence="3" id="KW-0067">ATP-binding</keyword>
<keyword evidence="6" id="KW-1185">Reference proteome</keyword>
<evidence type="ECO:0000256" key="1">
    <source>
        <dbReference type="ARBA" id="ARBA00008874"/>
    </source>
</evidence>
<gene>
    <name evidence="5" type="ORF">VSDG_05891</name>
</gene>
<dbReference type="PANTHER" id="PTHR45832">
    <property type="entry name" value="SERINE/THREONINE-PROTEIN KINASE SAMKA-RELATED-RELATED"/>
    <property type="match status" value="1"/>
</dbReference>
<dbReference type="GO" id="GO:0004672">
    <property type="term" value="F:protein kinase activity"/>
    <property type="evidence" value="ECO:0007669"/>
    <property type="project" value="InterPro"/>
</dbReference>
<dbReference type="PROSITE" id="PS00108">
    <property type="entry name" value="PROTEIN_KINASE_ST"/>
    <property type="match status" value="1"/>
</dbReference>
<keyword evidence="2" id="KW-0547">Nucleotide-binding</keyword>
<dbReference type="Proteomes" id="UP000284375">
    <property type="component" value="Unassembled WGS sequence"/>
</dbReference>
<dbReference type="Pfam" id="PF00069">
    <property type="entry name" value="Pkinase"/>
    <property type="match status" value="1"/>
</dbReference>
<sequence>MPPSALSLAQILRGRFGLYTVLKKIQDVVWLARFVIQAANASTYGTELTLALIRDQSNELVVVKSVSGHPRVENERDVLRRFQSRSTHIRPLIDEIQDPAKPTTIILRHLEEDLLDASIQKPLGRKEIKYVSKAILEALNVLHEDGYVHTDVKPSNIFVNHRKGQSEVRFSDVQLGDFGGSYHQDSDWAKLGTPIGAPMWSSPEVLMERPWNTATDIWSFGNMVISLIFGGDFNIFRPKTVRYGDESYNVEVVQSQFRYFGPFPPKIREIMDDETYTSVLYLMQLNPPESMTPFRLVTEREVVKEDKDFILRIMKLDWRDRPTAKELLEDEWFL</sequence>